<dbReference type="OrthoDB" id="9812702at2"/>
<dbReference type="NCBIfam" id="TIGR00166">
    <property type="entry name" value="S6"/>
    <property type="match status" value="1"/>
</dbReference>
<proteinExistence type="inferred from homology"/>
<gene>
    <name evidence="6" type="primary">rpsF</name>
    <name evidence="7" type="ORF">SAMN02745704_01039</name>
</gene>
<evidence type="ECO:0000256" key="1">
    <source>
        <dbReference type="ARBA" id="ARBA00009512"/>
    </source>
</evidence>
<organism evidence="7 8">
    <name type="scientific">Paucidesulfovibrio gracilis DSM 16080</name>
    <dbReference type="NCBI Taxonomy" id="1121449"/>
    <lineage>
        <taxon>Bacteria</taxon>
        <taxon>Pseudomonadati</taxon>
        <taxon>Thermodesulfobacteriota</taxon>
        <taxon>Desulfovibrionia</taxon>
        <taxon>Desulfovibrionales</taxon>
        <taxon>Desulfovibrionaceae</taxon>
        <taxon>Paucidesulfovibrio</taxon>
    </lineage>
</organism>
<dbReference type="Gene3D" id="3.30.70.60">
    <property type="match status" value="1"/>
</dbReference>
<comment type="function">
    <text evidence="4 6">Binds together with bS18 to 16S ribosomal RNA.</text>
</comment>
<dbReference type="AlphaFoldDB" id="A0A1T4WLM9"/>
<evidence type="ECO:0000256" key="5">
    <source>
        <dbReference type="ARBA" id="ARBA00035294"/>
    </source>
</evidence>
<dbReference type="GO" id="GO:1990904">
    <property type="term" value="C:ribonucleoprotein complex"/>
    <property type="evidence" value="ECO:0007669"/>
    <property type="project" value="UniProtKB-KW"/>
</dbReference>
<dbReference type="InterPro" id="IPR020814">
    <property type="entry name" value="Ribosomal_S6_plastid/chlpt"/>
</dbReference>
<dbReference type="InterPro" id="IPR035980">
    <property type="entry name" value="Ribosomal_bS6_sf"/>
</dbReference>
<dbReference type="Pfam" id="PF01250">
    <property type="entry name" value="Ribosomal_S6"/>
    <property type="match status" value="1"/>
</dbReference>
<dbReference type="PANTHER" id="PTHR21011">
    <property type="entry name" value="MITOCHONDRIAL 28S RIBOSOMAL PROTEIN S6"/>
    <property type="match status" value="1"/>
</dbReference>
<dbReference type="SUPFAM" id="SSF54995">
    <property type="entry name" value="Ribosomal protein S6"/>
    <property type="match status" value="1"/>
</dbReference>
<dbReference type="RefSeq" id="WP_078716616.1">
    <property type="nucleotide sequence ID" value="NZ_FUYC01000003.1"/>
</dbReference>
<keyword evidence="6" id="KW-0694">RNA-binding</keyword>
<dbReference type="InterPro" id="IPR000529">
    <property type="entry name" value="Ribosomal_bS6"/>
</dbReference>
<keyword evidence="3 6" id="KW-0687">Ribonucleoprotein</keyword>
<evidence type="ECO:0000256" key="4">
    <source>
        <dbReference type="ARBA" id="ARBA00035104"/>
    </source>
</evidence>
<dbReference type="GO" id="GO:0005840">
    <property type="term" value="C:ribosome"/>
    <property type="evidence" value="ECO:0007669"/>
    <property type="project" value="UniProtKB-KW"/>
</dbReference>
<dbReference type="STRING" id="1121449.SAMN02745704_01039"/>
<dbReference type="GO" id="GO:0003735">
    <property type="term" value="F:structural constituent of ribosome"/>
    <property type="evidence" value="ECO:0007669"/>
    <property type="project" value="InterPro"/>
</dbReference>
<dbReference type="GO" id="GO:0006412">
    <property type="term" value="P:translation"/>
    <property type="evidence" value="ECO:0007669"/>
    <property type="project" value="UniProtKB-UniRule"/>
</dbReference>
<dbReference type="GO" id="GO:0070181">
    <property type="term" value="F:small ribosomal subunit rRNA binding"/>
    <property type="evidence" value="ECO:0007669"/>
    <property type="project" value="TreeGrafter"/>
</dbReference>
<evidence type="ECO:0000313" key="7">
    <source>
        <dbReference type="EMBL" id="SKA77785.1"/>
    </source>
</evidence>
<keyword evidence="8" id="KW-1185">Reference proteome</keyword>
<dbReference type="EMBL" id="FUYC01000003">
    <property type="protein sequence ID" value="SKA77785.1"/>
    <property type="molecule type" value="Genomic_DNA"/>
</dbReference>
<dbReference type="PANTHER" id="PTHR21011:SF1">
    <property type="entry name" value="SMALL RIBOSOMAL SUBUNIT PROTEIN BS6M"/>
    <property type="match status" value="1"/>
</dbReference>
<evidence type="ECO:0000256" key="3">
    <source>
        <dbReference type="ARBA" id="ARBA00023274"/>
    </source>
</evidence>
<sequence>MQNYETLLLLSPELEEERRNEIFTNLSETIEGGEGKIVEMDEWGMRTLAYPVNKQTRGFYMRMVYEAPGALVTELERKIRIADGIFKFITVKLDNPAASQEG</sequence>
<protein>
    <recommendedName>
        <fullName evidence="5 6">Small ribosomal subunit protein bS6</fullName>
    </recommendedName>
</protein>
<reference evidence="7 8" key="1">
    <citation type="submission" date="2017-02" db="EMBL/GenBank/DDBJ databases">
        <authorList>
            <person name="Peterson S.W."/>
        </authorList>
    </citation>
    <scope>NUCLEOTIDE SEQUENCE [LARGE SCALE GENOMIC DNA]</scope>
    <source>
        <strain evidence="7 8">DSM 16080</strain>
    </source>
</reference>
<keyword evidence="2 6" id="KW-0689">Ribosomal protein</keyword>
<dbReference type="HAMAP" id="MF_00360">
    <property type="entry name" value="Ribosomal_bS6"/>
    <property type="match status" value="1"/>
</dbReference>
<dbReference type="CDD" id="cd00473">
    <property type="entry name" value="bS6"/>
    <property type="match status" value="1"/>
</dbReference>
<comment type="similarity">
    <text evidence="1 6">Belongs to the bacterial ribosomal protein bS6 family.</text>
</comment>
<dbReference type="GO" id="GO:0005737">
    <property type="term" value="C:cytoplasm"/>
    <property type="evidence" value="ECO:0007669"/>
    <property type="project" value="UniProtKB-ARBA"/>
</dbReference>
<evidence type="ECO:0000256" key="2">
    <source>
        <dbReference type="ARBA" id="ARBA00022980"/>
    </source>
</evidence>
<accession>A0A1T4WLM9</accession>
<evidence type="ECO:0000256" key="6">
    <source>
        <dbReference type="HAMAP-Rule" id="MF_00360"/>
    </source>
</evidence>
<dbReference type="InterPro" id="IPR014717">
    <property type="entry name" value="Transl_elong_EF1B/ribsomal_bS6"/>
</dbReference>
<keyword evidence="6" id="KW-0699">rRNA-binding</keyword>
<name>A0A1T4WLM9_9BACT</name>
<evidence type="ECO:0000313" key="8">
    <source>
        <dbReference type="Proteomes" id="UP000190027"/>
    </source>
</evidence>
<dbReference type="Proteomes" id="UP000190027">
    <property type="component" value="Unassembled WGS sequence"/>
</dbReference>